<dbReference type="Gene3D" id="2.60.40.1720">
    <property type="entry name" value="Calcium-dependent cell adhesion molecule-1"/>
    <property type="match status" value="1"/>
</dbReference>
<evidence type="ECO:0000259" key="2">
    <source>
        <dbReference type="Pfam" id="PF14564"/>
    </source>
</evidence>
<dbReference type="Pfam" id="PF08964">
    <property type="entry name" value="Crystall_3"/>
    <property type="match status" value="1"/>
</dbReference>
<dbReference type="KEGG" id="pay:PAU_02884"/>
<organism evidence="3 4">
    <name type="scientific">Photorhabdus asymbiotica subsp. asymbiotica (strain ATCC 43949 / 3105-77)</name>
    <name type="common">Xenorhabdus luminescens (strain 2)</name>
    <dbReference type="NCBI Taxonomy" id="553480"/>
    <lineage>
        <taxon>Bacteria</taxon>
        <taxon>Pseudomonadati</taxon>
        <taxon>Pseudomonadota</taxon>
        <taxon>Gammaproteobacteria</taxon>
        <taxon>Enterobacterales</taxon>
        <taxon>Morganellaceae</taxon>
        <taxon>Photorhabdus</taxon>
    </lineage>
</organism>
<dbReference type="InterPro" id="IPR011024">
    <property type="entry name" value="G_crystallin-like"/>
</dbReference>
<dbReference type="AlphaFoldDB" id="C7BR17"/>
<proteinExistence type="predicted"/>
<dbReference type="PANTHER" id="PTHR38083">
    <property type="entry name" value="CALCIUM-DEPENDENT CELL ADHESION MOLECULE 1-RELATED"/>
    <property type="match status" value="1"/>
</dbReference>
<dbReference type="GO" id="GO:0005911">
    <property type="term" value="C:cell-cell junction"/>
    <property type="evidence" value="ECO:0007669"/>
    <property type="project" value="TreeGrafter"/>
</dbReference>
<accession>C7BR17</accession>
<dbReference type="eggNOG" id="ENOG50335PC">
    <property type="taxonomic scope" value="Bacteria"/>
</dbReference>
<dbReference type="GO" id="GO:0009897">
    <property type="term" value="C:external side of plasma membrane"/>
    <property type="evidence" value="ECO:0007669"/>
    <property type="project" value="TreeGrafter"/>
</dbReference>
<dbReference type="InterPro" id="IPR015059">
    <property type="entry name" value="Ca_cell_adhesion_N_dom"/>
</dbReference>
<dbReference type="GO" id="GO:0016339">
    <property type="term" value="P:calcium-dependent cell-cell adhesion via plasma membrane cell adhesion molecules"/>
    <property type="evidence" value="ECO:0007669"/>
    <property type="project" value="TreeGrafter"/>
</dbReference>
<feature type="domain" description="Calcium-dependent cell adhesion molecule N-terminal" evidence="1">
    <location>
        <begin position="33"/>
        <end position="114"/>
    </location>
</feature>
<dbReference type="GO" id="GO:0005516">
    <property type="term" value="F:calmodulin binding"/>
    <property type="evidence" value="ECO:0007669"/>
    <property type="project" value="TreeGrafter"/>
</dbReference>
<dbReference type="Pfam" id="PF14564">
    <property type="entry name" value="Membrane_bind"/>
    <property type="match status" value="1"/>
</dbReference>
<dbReference type="Gene3D" id="2.60.20.10">
    <property type="entry name" value="Crystallins"/>
    <property type="match status" value="1"/>
</dbReference>
<dbReference type="Proteomes" id="UP000002747">
    <property type="component" value="Chromosome"/>
</dbReference>
<dbReference type="GO" id="GO:0005509">
    <property type="term" value="F:calcium ion binding"/>
    <property type="evidence" value="ECO:0007669"/>
    <property type="project" value="TreeGrafter"/>
</dbReference>
<dbReference type="InterPro" id="IPR052885">
    <property type="entry name" value="Dictyostelium_CAD"/>
</dbReference>
<name>C7BR17_PHOAA</name>
<feature type="domain" description="Calcium-dependent cell adhesion molecule 1 membrane-binding" evidence="2">
    <location>
        <begin position="121"/>
        <end position="228"/>
    </location>
</feature>
<protein>
    <submittedName>
        <fullName evidence="3">Uncharacterized protein</fullName>
    </submittedName>
</protein>
<evidence type="ECO:0000313" key="4">
    <source>
        <dbReference type="Proteomes" id="UP000002747"/>
    </source>
</evidence>
<sequence length="235" mass="27318">MINYIYPIDFKLQRGILLKSTLRSRKMVKELITGVTFFEGKNYQGKSHDYQELDKIISLPSHLNDKFLSMKVGKLSKVQAWRHYNDPENRYYEWVVDTPDIDKEIRGLSKFRVMQKDIRLIALRIIDDTHSDIKFSLTTKIYNGEGQDKIEVNTTTGENYAVIDELLVQEKLVTSIYVRNVNTGEYIGNGSFYFSYDIHGIATIDEGLNFPRNLKLVHVGKNRFDFHIINTTPIA</sequence>
<dbReference type="EMBL" id="FM162591">
    <property type="protein sequence ID" value="CAQ84972.1"/>
    <property type="molecule type" value="Genomic_DNA"/>
</dbReference>
<dbReference type="SUPFAM" id="SSF49695">
    <property type="entry name" value="gamma-Crystallin-like"/>
    <property type="match status" value="1"/>
</dbReference>
<dbReference type="InterPro" id="IPR029283">
    <property type="entry name" value="Membrane-bd"/>
</dbReference>
<evidence type="ECO:0000259" key="1">
    <source>
        <dbReference type="Pfam" id="PF08964"/>
    </source>
</evidence>
<dbReference type="PANTHER" id="PTHR38083:SF1">
    <property type="entry name" value="CALCIUM-DEPENDENT CELL ADHESION MOLECULE 1-RELATED"/>
    <property type="match status" value="1"/>
</dbReference>
<gene>
    <name evidence="3" type="primary">NCU04533.1</name>
    <name evidence="3" type="ordered locus">PAU_02884</name>
</gene>
<evidence type="ECO:0000313" key="3">
    <source>
        <dbReference type="EMBL" id="CAQ84972.1"/>
    </source>
</evidence>
<dbReference type="InterPro" id="IPR038423">
    <property type="entry name" value="CAD_C_sf"/>
</dbReference>
<reference evidence="3 4" key="1">
    <citation type="journal article" date="2009" name="BMC Genomics">
        <title>Comparative genomics of the emerging human pathogen Photorhabdus asymbiotica with the insect pathogen Photorhabdus luminescens.</title>
        <authorList>
            <person name="Wilkinson P."/>
            <person name="Waterfield N.R."/>
            <person name="Crossman L."/>
            <person name="Corton C."/>
            <person name="Sanchez-Contreras M."/>
            <person name="Vlisidou I."/>
            <person name="Barron A."/>
            <person name="Bignell A."/>
            <person name="Clark L."/>
            <person name="Ormond D."/>
            <person name="Mayho M."/>
            <person name="Bason N."/>
            <person name="Smith F."/>
            <person name="Simmonds M."/>
            <person name="Churcher C."/>
            <person name="Harris D."/>
            <person name="Thompson N.R."/>
            <person name="Quail M."/>
            <person name="Parkhill J."/>
            <person name="ffrench-Constant R.H."/>
        </authorList>
    </citation>
    <scope>NUCLEOTIDE SEQUENCE [LARGE SCALE GENOMIC DNA]</scope>
    <source>
        <strain evidence="4">ATCC 43949 / 3105-77</strain>
    </source>
</reference>